<dbReference type="Proteomes" id="UP000091820">
    <property type="component" value="Unassembled WGS sequence"/>
</dbReference>
<organism evidence="1 2">
    <name type="scientific">Glossina brevipalpis</name>
    <dbReference type="NCBI Taxonomy" id="37001"/>
    <lineage>
        <taxon>Eukaryota</taxon>
        <taxon>Metazoa</taxon>
        <taxon>Ecdysozoa</taxon>
        <taxon>Arthropoda</taxon>
        <taxon>Hexapoda</taxon>
        <taxon>Insecta</taxon>
        <taxon>Pterygota</taxon>
        <taxon>Neoptera</taxon>
        <taxon>Endopterygota</taxon>
        <taxon>Diptera</taxon>
        <taxon>Brachycera</taxon>
        <taxon>Muscomorpha</taxon>
        <taxon>Hippoboscoidea</taxon>
        <taxon>Glossinidae</taxon>
        <taxon>Glossina</taxon>
    </lineage>
</organism>
<dbReference type="PANTHER" id="PTHR21398:SF21">
    <property type="entry name" value="AGAP004005-PA"/>
    <property type="match status" value="1"/>
</dbReference>
<name>A0A1A9WZZ8_9MUSC</name>
<dbReference type="SMART" id="SM00718">
    <property type="entry name" value="DM4_12"/>
    <property type="match status" value="1"/>
</dbReference>
<dbReference type="VEuPathDB" id="VectorBase:GBRI039156"/>
<dbReference type="AlphaFoldDB" id="A0A1A9WZZ8"/>
<evidence type="ECO:0000313" key="1">
    <source>
        <dbReference type="EnsemblMetazoa" id="GBRI039156-PA"/>
    </source>
</evidence>
<proteinExistence type="predicted"/>
<dbReference type="InterPro" id="IPR006631">
    <property type="entry name" value="DM4_12"/>
</dbReference>
<sequence>MIFVINLEINAFNIRAAMSNFNKFSFKRHKRQIPLLHHGRIATYQFIIGFGVPVDNLQYEAITSGMVFKFQYFLPTQMNALKNQSTTNIKGRYDTAIKFQFNKSSFYKILELWSNKIGLNGRFCVLKSICEILETPLDMETGQLWQELAHIAFHPFSTIDETIEHVNNTYERINKMTNFGSSTCDDIFKECSKSPLTVNMACCRPKHNTDRLAFKPDYDTRPLTEKFYSRYERVPVDSTPEVEKYEKEIERIRSRDFRCTAKLPRFTNQVYGWLPGYKIRFLQYCDKNIYNSPAVKEALKKIYLDHISDPLPPYHECSCKFLHVVRHCNENHLLHPLELSKLT</sequence>
<accession>A0A1A9WZZ8</accession>
<dbReference type="Pfam" id="PF07841">
    <property type="entry name" value="DM4_12"/>
    <property type="match status" value="1"/>
</dbReference>
<dbReference type="PANTHER" id="PTHR21398">
    <property type="entry name" value="AGAP007094-PA"/>
    <property type="match status" value="1"/>
</dbReference>
<dbReference type="EnsemblMetazoa" id="GBRI039156-RA">
    <property type="protein sequence ID" value="GBRI039156-PA"/>
    <property type="gene ID" value="GBRI039156"/>
</dbReference>
<evidence type="ECO:0000313" key="2">
    <source>
        <dbReference type="Proteomes" id="UP000091820"/>
    </source>
</evidence>
<protein>
    <submittedName>
        <fullName evidence="1">Uncharacterized protein</fullName>
    </submittedName>
</protein>
<reference evidence="1" key="2">
    <citation type="submission" date="2020-05" db="UniProtKB">
        <authorList>
            <consortium name="EnsemblMetazoa"/>
        </authorList>
    </citation>
    <scope>IDENTIFICATION</scope>
    <source>
        <strain evidence="1">IAEA</strain>
    </source>
</reference>
<reference evidence="2" key="1">
    <citation type="submission" date="2014-03" db="EMBL/GenBank/DDBJ databases">
        <authorList>
            <person name="Aksoy S."/>
            <person name="Warren W."/>
            <person name="Wilson R.K."/>
        </authorList>
    </citation>
    <scope>NUCLEOTIDE SEQUENCE [LARGE SCALE GENOMIC DNA]</scope>
    <source>
        <strain evidence="2">IAEA</strain>
    </source>
</reference>
<keyword evidence="2" id="KW-1185">Reference proteome</keyword>